<gene>
    <name evidence="3" type="ORF">BKA55DRAFT_533584</name>
</gene>
<dbReference type="RefSeq" id="XP_046054599.1">
    <property type="nucleotide sequence ID" value="XM_046189495.1"/>
</dbReference>
<dbReference type="Proteomes" id="UP000720189">
    <property type="component" value="Unassembled WGS sequence"/>
</dbReference>
<dbReference type="Gene3D" id="3.40.50.620">
    <property type="entry name" value="HUPs"/>
    <property type="match status" value="1"/>
</dbReference>
<dbReference type="GO" id="GO:0009435">
    <property type="term" value="P:NAD+ biosynthetic process"/>
    <property type="evidence" value="ECO:0007669"/>
    <property type="project" value="InterPro"/>
</dbReference>
<reference evidence="3" key="1">
    <citation type="journal article" date="2021" name="Nat. Commun.">
        <title>Genetic determinants of endophytism in the Arabidopsis root mycobiome.</title>
        <authorList>
            <person name="Mesny F."/>
            <person name="Miyauchi S."/>
            <person name="Thiergart T."/>
            <person name="Pickel B."/>
            <person name="Atanasova L."/>
            <person name="Karlsson M."/>
            <person name="Huettel B."/>
            <person name="Barry K.W."/>
            <person name="Haridas S."/>
            <person name="Chen C."/>
            <person name="Bauer D."/>
            <person name="Andreopoulos W."/>
            <person name="Pangilinan J."/>
            <person name="LaButti K."/>
            <person name="Riley R."/>
            <person name="Lipzen A."/>
            <person name="Clum A."/>
            <person name="Drula E."/>
            <person name="Henrissat B."/>
            <person name="Kohler A."/>
            <person name="Grigoriev I.V."/>
            <person name="Martin F.M."/>
            <person name="Hacquard S."/>
        </authorList>
    </citation>
    <scope>NUCLEOTIDE SEQUENCE</scope>
    <source>
        <strain evidence="3">MPI-CAGE-AT-0023</strain>
    </source>
</reference>
<organism evidence="3 4">
    <name type="scientific">Fusarium redolens</name>
    <dbReference type="NCBI Taxonomy" id="48865"/>
    <lineage>
        <taxon>Eukaryota</taxon>
        <taxon>Fungi</taxon>
        <taxon>Dikarya</taxon>
        <taxon>Ascomycota</taxon>
        <taxon>Pezizomycotina</taxon>
        <taxon>Sordariomycetes</taxon>
        <taxon>Hypocreomycetidae</taxon>
        <taxon>Hypocreales</taxon>
        <taxon>Nectriaceae</taxon>
        <taxon>Fusarium</taxon>
        <taxon>Fusarium redolens species complex</taxon>
    </lineage>
</organism>
<dbReference type="InterPro" id="IPR014729">
    <property type="entry name" value="Rossmann-like_a/b/a_fold"/>
</dbReference>
<name>A0A9P9KQV3_FUSRE</name>
<dbReference type="GO" id="GO:0003952">
    <property type="term" value="F:NAD+ synthase (glutamine-hydrolyzing) activity"/>
    <property type="evidence" value="ECO:0007669"/>
    <property type="project" value="InterPro"/>
</dbReference>
<evidence type="ECO:0000256" key="1">
    <source>
        <dbReference type="ARBA" id="ARBA00022598"/>
    </source>
</evidence>
<dbReference type="PANTHER" id="PTHR23090">
    <property type="entry name" value="NH 3 /GLUTAMINE-DEPENDENT NAD + SYNTHETASE"/>
    <property type="match status" value="1"/>
</dbReference>
<proteinExistence type="predicted"/>
<feature type="compositionally biased region" description="Low complexity" evidence="2">
    <location>
        <begin position="8"/>
        <end position="19"/>
    </location>
</feature>
<dbReference type="GO" id="GO:0004359">
    <property type="term" value="F:glutaminase activity"/>
    <property type="evidence" value="ECO:0007669"/>
    <property type="project" value="InterPro"/>
</dbReference>
<dbReference type="OrthoDB" id="2020662at2759"/>
<keyword evidence="4" id="KW-1185">Reference proteome</keyword>
<sequence length="177" mass="20228">MLQNPRLSSHSMTSQKSSSPGSDIYSSHPCVCFPPYNSTAELEPITEDYVQSDEADMGMTYDELSRFGRLRKESKLGPYGMFLRLLDEWGGEGKMSPRDVATKVKRFHGFHYINRHKQAVATPAVHVENYSPDDHRFDLRPLVYPSPWQSWSFQKIDKRVEALEKALEKKKAASASK</sequence>
<evidence type="ECO:0000256" key="2">
    <source>
        <dbReference type="SAM" id="MobiDB-lite"/>
    </source>
</evidence>
<dbReference type="GO" id="GO:0005737">
    <property type="term" value="C:cytoplasm"/>
    <property type="evidence" value="ECO:0007669"/>
    <property type="project" value="InterPro"/>
</dbReference>
<dbReference type="EMBL" id="JAGMUX010000002">
    <property type="protein sequence ID" value="KAH7266780.1"/>
    <property type="molecule type" value="Genomic_DNA"/>
</dbReference>
<dbReference type="AlphaFoldDB" id="A0A9P9KQV3"/>
<comment type="caution">
    <text evidence="3">The sequence shown here is derived from an EMBL/GenBank/DDBJ whole genome shotgun (WGS) entry which is preliminary data.</text>
</comment>
<protein>
    <submittedName>
        <fullName evidence="3">Uncharacterized protein</fullName>
    </submittedName>
</protein>
<evidence type="ECO:0000313" key="3">
    <source>
        <dbReference type="EMBL" id="KAH7266780.1"/>
    </source>
</evidence>
<accession>A0A9P9KQV3</accession>
<dbReference type="PANTHER" id="PTHR23090:SF9">
    <property type="entry name" value="GLUTAMINE-DEPENDENT NAD(+) SYNTHETASE"/>
    <property type="match status" value="1"/>
</dbReference>
<evidence type="ECO:0000313" key="4">
    <source>
        <dbReference type="Proteomes" id="UP000720189"/>
    </source>
</evidence>
<dbReference type="InterPro" id="IPR003694">
    <property type="entry name" value="NAD_synthase"/>
</dbReference>
<feature type="region of interest" description="Disordered" evidence="2">
    <location>
        <begin position="1"/>
        <end position="24"/>
    </location>
</feature>
<dbReference type="SUPFAM" id="SSF52402">
    <property type="entry name" value="Adenine nucleotide alpha hydrolases-like"/>
    <property type="match status" value="1"/>
</dbReference>
<dbReference type="GeneID" id="70219449"/>
<keyword evidence="1" id="KW-0436">Ligase</keyword>